<feature type="domain" description="Inosine/uridine-preferring nucleoside hydrolase" evidence="1">
    <location>
        <begin position="1"/>
        <end position="58"/>
    </location>
</feature>
<sequence length="69" mass="7770">MHDPCCIAYLAAPRMFTLATHHIQIELKDDRRYGQTIASPARSDATQVAVAVDQDKFWPLLDRAFATLP</sequence>
<dbReference type="InterPro" id="IPR036452">
    <property type="entry name" value="Ribo_hydro-like"/>
</dbReference>
<proteinExistence type="predicted"/>
<dbReference type="Gene3D" id="3.90.245.10">
    <property type="entry name" value="Ribonucleoside hydrolase-like"/>
    <property type="match status" value="1"/>
</dbReference>
<dbReference type="InterPro" id="IPR001910">
    <property type="entry name" value="Inosine/uridine_hydrolase_dom"/>
</dbReference>
<dbReference type="GO" id="GO:0016799">
    <property type="term" value="F:hydrolase activity, hydrolyzing N-glycosyl compounds"/>
    <property type="evidence" value="ECO:0007669"/>
    <property type="project" value="InterPro"/>
</dbReference>
<name>A0A645IIB2_9ZZZZ</name>
<reference evidence="2" key="1">
    <citation type="submission" date="2019-08" db="EMBL/GenBank/DDBJ databases">
        <authorList>
            <person name="Kucharzyk K."/>
            <person name="Murdoch R.W."/>
            <person name="Higgins S."/>
            <person name="Loffler F."/>
        </authorList>
    </citation>
    <scope>NUCLEOTIDE SEQUENCE</scope>
</reference>
<dbReference type="Pfam" id="PF01156">
    <property type="entry name" value="IU_nuc_hydro"/>
    <property type="match status" value="1"/>
</dbReference>
<evidence type="ECO:0000259" key="1">
    <source>
        <dbReference type="Pfam" id="PF01156"/>
    </source>
</evidence>
<comment type="caution">
    <text evidence="2">The sequence shown here is derived from an EMBL/GenBank/DDBJ whole genome shotgun (WGS) entry which is preliminary data.</text>
</comment>
<accession>A0A645IIB2</accession>
<evidence type="ECO:0000313" key="2">
    <source>
        <dbReference type="EMBL" id="MPN47083.1"/>
    </source>
</evidence>
<dbReference type="SUPFAM" id="SSF53590">
    <property type="entry name" value="Nucleoside hydrolase"/>
    <property type="match status" value="1"/>
</dbReference>
<dbReference type="AlphaFoldDB" id="A0A645IIB2"/>
<organism evidence="2">
    <name type="scientific">bioreactor metagenome</name>
    <dbReference type="NCBI Taxonomy" id="1076179"/>
    <lineage>
        <taxon>unclassified sequences</taxon>
        <taxon>metagenomes</taxon>
        <taxon>ecological metagenomes</taxon>
    </lineage>
</organism>
<protein>
    <recommendedName>
        <fullName evidence="1">Inosine/uridine-preferring nucleoside hydrolase domain-containing protein</fullName>
    </recommendedName>
</protein>
<gene>
    <name evidence="2" type="ORF">SDC9_194683</name>
</gene>
<dbReference type="EMBL" id="VSSQ01108288">
    <property type="protein sequence ID" value="MPN47083.1"/>
    <property type="molecule type" value="Genomic_DNA"/>
</dbReference>